<protein>
    <submittedName>
        <fullName evidence="9">Mucin-5B</fullName>
    </submittedName>
</protein>
<sequence length="1067" mass="119742">IPPTLMNRVGGLCGFYSGVPEDDQQKPDGKKAYTSQEFGDSWAVGDGEKDCIPLICPHEVMARALEQCNKLRNEPFKECGKILSVDHFIEFCMSSTCECMLHKNNSDEKCQCDSFQTYAEACEDKLGPAAARNWRFMHECHTECPPGMEWNDCGPSCQLTCDSTSEATLEECSDKCVGGCFCPPGTVLNDDRCIPPEKCADQLCQGFGDPHFRTFDGLFFPFAAEGSYLIVGDKENDFVLNGFSKRCNIFSRIICLTGLEIIYKGHKVLMKENKEVQVDGISIPMDKLPVHSNGMIILGYPGRTFIVSIPIMNLEARYYEENSGFSVKVPSKRYFNKTEGLCGNCNGKKDDELDNKPLSEFVCSFQVEGHTDECEKSMEELPESKERIPLFDAVHTGDQKVAFCKTAKEYARQCCQAGVGIEDWPEVFDCDVKCPGDMEYSQCREGCPQTCSSVKNESADSMCNQLKNDGCFCEEGKVLNDSICIDATLCDTCDEEGHVPGDEWKNGKCKTCHCRSDLTTECVVEVCPAKPICSTHETLAKVSHEKEESCCESYACVPKIQNCPTPVVPECNYGEIAKIKTRRDLCSEFECECDPVMCSPIVWPTDLEEGEVAEIVNDSCCRKVHVSCHRDSCPEKPECRKGLELIEIENECCTTYKCKPPKEFCVYTNKYKVTDGFEILLDKEETTPSLFKPLDEWKDGLCEKCECVESNGQHAPLCTVEQCPALESMPESKDYILEELKIPEKCCPEIVRRHCKDEEGNIYEAGAQWRDPDNPCVSYVCEPSEIEKIQKTKSLINCTECPKTATYFPPSKILGQCCGFCEVTKCEDGDELYEIGDTWVSADQPCRKAECVKEHGTVKTIYTKKSCPTIPKDCPEDKIVLDESGCCKICNATSEISCNSAPIPEEDTIGLFTIQDDSHGGTCVNEKPVPNVLKCSGACHSQSYYSLEDGDFKDMCKCCKVNVTVNRTIELICPDRNYITKTFLQPETCQCSKCAPKTKPEIERYETKQKWEQSEISDSGQPKVFQPEKETHPFQPLELNKEVQQEEEEDIILKEKPIQQQEEDDDD</sequence>
<dbReference type="CDD" id="cd19941">
    <property type="entry name" value="TIL"/>
    <property type="match status" value="2"/>
</dbReference>
<comment type="caution">
    <text evidence="5">Lacks conserved residue(s) required for the propagation of feature annotation.</text>
</comment>
<evidence type="ECO:0000259" key="8">
    <source>
        <dbReference type="PROSITE" id="PS51233"/>
    </source>
</evidence>
<feature type="domain" description="VWFD" evidence="8">
    <location>
        <begin position="202"/>
        <end position="375"/>
    </location>
</feature>
<keyword evidence="4" id="KW-0325">Glycoprotein</keyword>
<keyword evidence="3 5" id="KW-1015">Disulfide bond</keyword>
<feature type="disulfide bond" evidence="5">
    <location>
        <begin position="935"/>
        <end position="989"/>
    </location>
</feature>
<evidence type="ECO:0000259" key="7">
    <source>
        <dbReference type="PROSITE" id="PS01225"/>
    </source>
</evidence>
<feature type="region of interest" description="Disordered" evidence="6">
    <location>
        <begin position="1007"/>
        <end position="1067"/>
    </location>
</feature>
<dbReference type="PANTHER" id="PTHR11339">
    <property type="entry name" value="EXTRACELLULAR MATRIX GLYCOPROTEIN RELATED"/>
    <property type="match status" value="1"/>
</dbReference>
<comment type="similarity">
    <text evidence="1">Belongs to the serine protease inhibitor-like (TIL domain-containing) family.</text>
</comment>
<dbReference type="InterPro" id="IPR050780">
    <property type="entry name" value="Mucin_vWF_Thrombospondin_sf"/>
</dbReference>
<dbReference type="SMART" id="SM00041">
    <property type="entry name" value="CT"/>
    <property type="match status" value="1"/>
</dbReference>
<dbReference type="Proteomes" id="UP000887116">
    <property type="component" value="Unassembled WGS sequence"/>
</dbReference>
<comment type="caution">
    <text evidence="9">The sequence shown here is derived from an EMBL/GenBank/DDBJ whole genome shotgun (WGS) entry which is preliminary data.</text>
</comment>
<dbReference type="InterPro" id="IPR036084">
    <property type="entry name" value="Ser_inhib-like_sf"/>
</dbReference>
<evidence type="ECO:0000256" key="4">
    <source>
        <dbReference type="ARBA" id="ARBA00023180"/>
    </source>
</evidence>
<feature type="domain" description="CTCK" evidence="7">
    <location>
        <begin position="898"/>
        <end position="995"/>
    </location>
</feature>
<dbReference type="InterPro" id="IPR006207">
    <property type="entry name" value="Cys_knot_C"/>
</dbReference>
<evidence type="ECO:0000256" key="1">
    <source>
        <dbReference type="ARBA" id="ARBA00007611"/>
    </source>
</evidence>
<dbReference type="InterPro" id="IPR001007">
    <property type="entry name" value="VWF_dom"/>
</dbReference>
<dbReference type="SMART" id="SM00214">
    <property type="entry name" value="VWC"/>
    <property type="match status" value="4"/>
</dbReference>
<dbReference type="Pfam" id="PF01826">
    <property type="entry name" value="TIL"/>
    <property type="match status" value="2"/>
</dbReference>
<feature type="non-terminal residue" evidence="9">
    <location>
        <position position="1"/>
    </location>
</feature>
<dbReference type="SMART" id="SM00216">
    <property type="entry name" value="VWD"/>
    <property type="match status" value="1"/>
</dbReference>
<dbReference type="InterPro" id="IPR014853">
    <property type="entry name" value="VWF/SSPO/ZAN-like_Cys-rich_dom"/>
</dbReference>
<accession>A0A8X6J320</accession>
<evidence type="ECO:0000313" key="10">
    <source>
        <dbReference type="Proteomes" id="UP000887116"/>
    </source>
</evidence>
<evidence type="ECO:0000256" key="3">
    <source>
        <dbReference type="ARBA" id="ARBA00023157"/>
    </source>
</evidence>
<dbReference type="PROSITE" id="PS51233">
    <property type="entry name" value="VWFD"/>
    <property type="match status" value="2"/>
</dbReference>
<dbReference type="SMART" id="SM00832">
    <property type="entry name" value="C8"/>
    <property type="match status" value="1"/>
</dbReference>
<feature type="disulfide bond" evidence="5">
    <location>
        <begin position="939"/>
        <end position="991"/>
    </location>
</feature>
<dbReference type="PROSITE" id="PS01225">
    <property type="entry name" value="CTCK_2"/>
    <property type="match status" value="1"/>
</dbReference>
<evidence type="ECO:0000256" key="5">
    <source>
        <dbReference type="PROSITE-ProRule" id="PRU00039"/>
    </source>
</evidence>
<evidence type="ECO:0000256" key="2">
    <source>
        <dbReference type="ARBA" id="ARBA00022737"/>
    </source>
</evidence>
<keyword evidence="2" id="KW-0677">Repeat</keyword>
<evidence type="ECO:0000256" key="6">
    <source>
        <dbReference type="SAM" id="MobiDB-lite"/>
    </source>
</evidence>
<dbReference type="AlphaFoldDB" id="A0A8X6J320"/>
<dbReference type="Pfam" id="PF08742">
    <property type="entry name" value="C8"/>
    <property type="match status" value="1"/>
</dbReference>
<proteinExistence type="inferred from homology"/>
<dbReference type="FunFam" id="2.10.25.10:FF:000055">
    <property type="entry name" value="alpha-tectorin isoform X1"/>
    <property type="match status" value="1"/>
</dbReference>
<dbReference type="InterPro" id="IPR002919">
    <property type="entry name" value="TIL_dom"/>
</dbReference>
<gene>
    <name evidence="9" type="primary">MUC5B</name>
    <name evidence="9" type="ORF">TNCT_59681</name>
</gene>
<dbReference type="SUPFAM" id="SSF57567">
    <property type="entry name" value="Serine protease inhibitors"/>
    <property type="match status" value="2"/>
</dbReference>
<dbReference type="InterPro" id="IPR001846">
    <property type="entry name" value="VWF_type-D"/>
</dbReference>
<dbReference type="EMBL" id="BMAO01033412">
    <property type="protein sequence ID" value="GFQ89370.1"/>
    <property type="molecule type" value="Genomic_DNA"/>
</dbReference>
<name>A0A8X6J320_TRICU</name>
<keyword evidence="10" id="KW-1185">Reference proteome</keyword>
<dbReference type="OrthoDB" id="6421561at2759"/>
<dbReference type="Pfam" id="PF00094">
    <property type="entry name" value="VWD"/>
    <property type="match status" value="1"/>
</dbReference>
<reference evidence="9" key="1">
    <citation type="submission" date="2020-07" db="EMBL/GenBank/DDBJ databases">
        <title>Multicomponent nature underlies the extraordinary mechanical properties of spider dragline silk.</title>
        <authorList>
            <person name="Kono N."/>
            <person name="Nakamura H."/>
            <person name="Mori M."/>
            <person name="Yoshida Y."/>
            <person name="Ohtoshi R."/>
            <person name="Malay A.D."/>
            <person name="Moran D.A.P."/>
            <person name="Tomita M."/>
            <person name="Numata K."/>
            <person name="Arakawa K."/>
        </authorList>
    </citation>
    <scope>NUCLEOTIDE SEQUENCE</scope>
</reference>
<evidence type="ECO:0000313" key="9">
    <source>
        <dbReference type="EMBL" id="GFQ89370.1"/>
    </source>
</evidence>
<feature type="domain" description="VWFD" evidence="8">
    <location>
        <begin position="1"/>
        <end position="52"/>
    </location>
</feature>
<organism evidence="9 10">
    <name type="scientific">Trichonephila clavata</name>
    <name type="common">Joro spider</name>
    <name type="synonym">Nephila clavata</name>
    <dbReference type="NCBI Taxonomy" id="2740835"/>
    <lineage>
        <taxon>Eukaryota</taxon>
        <taxon>Metazoa</taxon>
        <taxon>Ecdysozoa</taxon>
        <taxon>Arthropoda</taxon>
        <taxon>Chelicerata</taxon>
        <taxon>Arachnida</taxon>
        <taxon>Araneae</taxon>
        <taxon>Araneomorphae</taxon>
        <taxon>Entelegynae</taxon>
        <taxon>Araneoidea</taxon>
        <taxon>Nephilidae</taxon>
        <taxon>Trichonephila</taxon>
    </lineage>
</organism>
<dbReference type="Gene3D" id="2.10.25.10">
    <property type="entry name" value="Laminin"/>
    <property type="match status" value="2"/>
</dbReference>